<evidence type="ECO:0000313" key="1">
    <source>
        <dbReference type="EMBL" id="NGM81226.1"/>
    </source>
</evidence>
<dbReference type="EMBL" id="JAAKGU010000001">
    <property type="protein sequence ID" value="NGM81226.1"/>
    <property type="molecule type" value="Genomic_DNA"/>
</dbReference>
<proteinExistence type="predicted"/>
<accession>A0A6M1PDG6</accession>
<organism evidence="1 2">
    <name type="scientific">Paenibacillus apii</name>
    <dbReference type="NCBI Taxonomy" id="1850370"/>
    <lineage>
        <taxon>Bacteria</taxon>
        <taxon>Bacillati</taxon>
        <taxon>Bacillota</taxon>
        <taxon>Bacilli</taxon>
        <taxon>Bacillales</taxon>
        <taxon>Paenibacillaceae</taxon>
        <taxon>Paenibacillus</taxon>
    </lineage>
</organism>
<keyword evidence="2" id="KW-1185">Reference proteome</keyword>
<protein>
    <submittedName>
        <fullName evidence="1">Uncharacterized protein</fullName>
    </submittedName>
</protein>
<name>A0A6M1PDG6_9BACL</name>
<comment type="caution">
    <text evidence="1">The sequence shown here is derived from an EMBL/GenBank/DDBJ whole genome shotgun (WGS) entry which is preliminary data.</text>
</comment>
<sequence length="57" mass="6731">MIYIKPPLGLTPRFIVEERRIDEIKAAVTRYFDAGRKVPADWIAEYNELVERKGHEE</sequence>
<dbReference type="Proteomes" id="UP000480151">
    <property type="component" value="Unassembled WGS sequence"/>
</dbReference>
<evidence type="ECO:0000313" key="2">
    <source>
        <dbReference type="Proteomes" id="UP000480151"/>
    </source>
</evidence>
<reference evidence="1 2" key="1">
    <citation type="submission" date="2020-02" db="EMBL/GenBank/DDBJ databases">
        <authorList>
            <person name="Gao J."/>
            <person name="Sun J."/>
        </authorList>
    </citation>
    <scope>NUCLEOTIDE SEQUENCE [LARGE SCALE GENOMIC DNA]</scope>
    <source>
        <strain evidence="1 2">7124</strain>
    </source>
</reference>
<gene>
    <name evidence="1" type="ORF">G5B47_02235</name>
</gene>
<dbReference type="RefSeq" id="WP_165093840.1">
    <property type="nucleotide sequence ID" value="NZ_JAAKGU010000001.1"/>
</dbReference>
<dbReference type="AlphaFoldDB" id="A0A6M1PDG6"/>